<gene>
    <name evidence="1" type="ORF">HHL09_15075</name>
</gene>
<dbReference type="EMBL" id="CP051774">
    <property type="protein sequence ID" value="QJE97052.1"/>
    <property type="molecule type" value="Genomic_DNA"/>
</dbReference>
<dbReference type="RefSeq" id="WP_169455452.1">
    <property type="nucleotide sequence ID" value="NZ_CP051774.1"/>
</dbReference>
<dbReference type="InterPro" id="IPR009003">
    <property type="entry name" value="Peptidase_S1_PA"/>
</dbReference>
<dbReference type="Proteomes" id="UP000501812">
    <property type="component" value="Chromosome"/>
</dbReference>
<proteinExistence type="predicted"/>
<dbReference type="Gene3D" id="2.40.10.10">
    <property type="entry name" value="Trypsin-like serine proteases"/>
    <property type="match status" value="2"/>
</dbReference>
<evidence type="ECO:0000313" key="1">
    <source>
        <dbReference type="EMBL" id="QJE97052.1"/>
    </source>
</evidence>
<dbReference type="InterPro" id="IPR043504">
    <property type="entry name" value="Peptidase_S1_PA_chymotrypsin"/>
</dbReference>
<dbReference type="Pfam" id="PF13365">
    <property type="entry name" value="Trypsin_2"/>
    <property type="match status" value="1"/>
</dbReference>
<sequence>MISPRVALVGLAALSPLRGDEIADLKAENAKLQELVREHASGMRFRSIQTKRGKTYESVVVKKVEDGVISFAHAAGDTELKSSEWPEIWTDLYGSASPVAGKKAVLADASVAEAIAVIEGDRSNGTGFFCESEGKSYLYTAAHVLSGNARLQVKLRNGTVVRKFGMLEAAEGADLVRLPLEETVPQVLEIAPETGMAKVGEPVFASGNAGGGGTVGFEEGKIMGVGAESIEIDAQVIQGNSGGPILDGKTRQAIGVVTHLTAERKDLWAQETRYSEVRRFGCRLDRMWDWKKIPVEAFLKEGKALLAVQEQSELMIAALQPDQWNSEVFRRLSQNPLARDIRGLETWISDQTSGGQRFSESDRKKRLYGILDGARHRSRAQMSAFNTESYTWFHRESALAEIKKREQIDKAYEESVQELR</sequence>
<organism evidence="1 2">
    <name type="scientific">Luteolibacter luteus</name>
    <dbReference type="NCBI Taxonomy" id="2728835"/>
    <lineage>
        <taxon>Bacteria</taxon>
        <taxon>Pseudomonadati</taxon>
        <taxon>Verrucomicrobiota</taxon>
        <taxon>Verrucomicrobiia</taxon>
        <taxon>Verrucomicrobiales</taxon>
        <taxon>Verrucomicrobiaceae</taxon>
        <taxon>Luteolibacter</taxon>
    </lineage>
</organism>
<keyword evidence="2" id="KW-1185">Reference proteome</keyword>
<protein>
    <submittedName>
        <fullName evidence="1">Trypsin-like peptidase domain-containing protein</fullName>
    </submittedName>
</protein>
<dbReference type="AlphaFoldDB" id="A0A858RJL4"/>
<reference evidence="1 2" key="1">
    <citation type="submission" date="2020-04" db="EMBL/GenBank/DDBJ databases">
        <title>Luteolibacter sp. G-1-1-1 isolated from soil.</title>
        <authorList>
            <person name="Dahal R.H."/>
        </authorList>
    </citation>
    <scope>NUCLEOTIDE SEQUENCE [LARGE SCALE GENOMIC DNA]</scope>
    <source>
        <strain evidence="1 2">G-1-1-1</strain>
    </source>
</reference>
<dbReference type="SUPFAM" id="SSF50494">
    <property type="entry name" value="Trypsin-like serine proteases"/>
    <property type="match status" value="1"/>
</dbReference>
<dbReference type="KEGG" id="luo:HHL09_15075"/>
<evidence type="ECO:0000313" key="2">
    <source>
        <dbReference type="Proteomes" id="UP000501812"/>
    </source>
</evidence>
<name>A0A858RJL4_9BACT</name>
<accession>A0A858RJL4</accession>